<dbReference type="AlphaFoldDB" id="E1QVC9"/>
<protein>
    <submittedName>
        <fullName evidence="1">Uncharacterized protein</fullName>
    </submittedName>
</protein>
<evidence type="ECO:0000313" key="2">
    <source>
        <dbReference type="Proteomes" id="UP000006681"/>
    </source>
</evidence>
<dbReference type="RefSeq" id="WP_013335781.1">
    <property type="nucleotide sequence ID" value="NC_014537.1"/>
</dbReference>
<dbReference type="Proteomes" id="UP000006681">
    <property type="component" value="Chromosome"/>
</dbReference>
<organism evidence="1 2">
    <name type="scientific">Vulcanisaeta distributa (strain DSM 14429 / JCM 11212 / NBRC 100878 / IC-017)</name>
    <dbReference type="NCBI Taxonomy" id="572478"/>
    <lineage>
        <taxon>Archaea</taxon>
        <taxon>Thermoproteota</taxon>
        <taxon>Thermoprotei</taxon>
        <taxon>Thermoproteales</taxon>
        <taxon>Thermoproteaceae</taxon>
        <taxon>Vulcanisaeta</taxon>
    </lineage>
</organism>
<reference evidence="2" key="2">
    <citation type="journal article" date="2010" name="Stand. Genomic Sci.">
        <title>Complete genome sequence of Vulcanisaeta distributa type strain (IC-017T).</title>
        <authorList>
            <person name="Mavromatis K."/>
            <person name="Sikorski J."/>
            <person name="Pabst E."/>
            <person name="Teshima H."/>
            <person name="Lapidus A."/>
            <person name="Lucas S."/>
            <person name="Nolan M."/>
            <person name="Glavina Del Rio T."/>
            <person name="Cheng J."/>
            <person name="Bruce D."/>
            <person name="Goodwin L."/>
            <person name="Pitluck S."/>
            <person name="Liolios K."/>
            <person name="Ivanova N."/>
            <person name="Mikhailova N."/>
            <person name="Pati A."/>
            <person name="Chen A."/>
            <person name="Palaniappan K."/>
            <person name="Land M."/>
            <person name="Hauser L."/>
            <person name="Chang Y."/>
            <person name="Jeffries C."/>
            <person name="Rohde M."/>
            <person name="Spring S."/>
            <person name="Goker M."/>
            <person name="Wirth R."/>
            <person name="Woyke T."/>
            <person name="Bristow J."/>
            <person name="Eisen J."/>
            <person name="Markowitz V."/>
            <person name="Hugenholtz P."/>
            <person name="Klenk H."/>
            <person name="Kyrpides N."/>
        </authorList>
    </citation>
    <scope>NUCLEOTIDE SEQUENCE [LARGE SCALE GENOMIC DNA]</scope>
    <source>
        <strain evidence="2">DSM 14429 / JCM 11212 / NBRC 100878 / IC-017</strain>
    </source>
</reference>
<dbReference type="GeneID" id="9751584"/>
<sequence>MVRVLVSDNNPTCPDTDSLDIVNYWCTVLSNFKGFDLIFERPITDIAWIILRPSLNIDAVLWIIEDSGLEEYFDATVLTPGCNTPSVVILVPREAGKLAELYKAQVPSLGSITCSTPSKESFNAWINVVEGLIRNIGTEELTRHAMRMLGQAPEHTYAVQRTHGSERTG</sequence>
<gene>
    <name evidence="1" type="ordered locus">Vdis_0661</name>
</gene>
<reference evidence="1 2" key="1">
    <citation type="journal article" date="2010" name="Stand. Genomic Sci.">
        <title>Complete genome sequence of Vulcanisaeta distributa type strain (IC-017).</title>
        <authorList>
            <person name="Mavromatis K."/>
            <person name="Sikorski J."/>
            <person name="Pabst E."/>
            <person name="Teshima H."/>
            <person name="Lapidus A."/>
            <person name="Lucas S."/>
            <person name="Nolan M."/>
            <person name="Glavina Del Rio T."/>
            <person name="Cheng J.F."/>
            <person name="Bruce D."/>
            <person name="Goodwin L."/>
            <person name="Pitluck S."/>
            <person name="Liolios K."/>
            <person name="Ivanova N."/>
            <person name="Mikhailova N."/>
            <person name="Pati A."/>
            <person name="Chen A."/>
            <person name="Palaniappan K."/>
            <person name="Land M."/>
            <person name="Hauser L."/>
            <person name="Chang Y.J."/>
            <person name="Jeffries C.D."/>
            <person name="Rohde M."/>
            <person name="Spring S."/>
            <person name="Goker M."/>
            <person name="Wirth R."/>
            <person name="Woyke T."/>
            <person name="Bristow J."/>
            <person name="Eisen J.A."/>
            <person name="Markowitz V."/>
            <person name="Hugenholtz P."/>
            <person name="Klenk H.P."/>
            <person name="Kyrpides N.C."/>
        </authorList>
    </citation>
    <scope>NUCLEOTIDE SEQUENCE [LARGE SCALE GENOMIC DNA]</scope>
    <source>
        <strain evidence="2">DSM 14429 / JCM 11212 / NBRC 100878 / IC-017</strain>
    </source>
</reference>
<name>E1QVC9_VULDI</name>
<proteinExistence type="predicted"/>
<dbReference type="EMBL" id="CP002100">
    <property type="protein sequence ID" value="ADN50056.1"/>
    <property type="molecule type" value="Genomic_DNA"/>
</dbReference>
<dbReference type="KEGG" id="vdi:Vdis_0661"/>
<accession>E1QVC9</accession>
<keyword evidence="2" id="KW-1185">Reference proteome</keyword>
<dbReference type="eggNOG" id="arCOG13796">
    <property type="taxonomic scope" value="Archaea"/>
</dbReference>
<evidence type="ECO:0000313" key="1">
    <source>
        <dbReference type="EMBL" id="ADN50056.1"/>
    </source>
</evidence>
<dbReference type="HOGENOM" id="CLU_1575041_0_0_2"/>
<dbReference type="STRING" id="572478.Vdis_0661"/>
<dbReference type="OrthoDB" id="377200at2157"/>